<dbReference type="EMBL" id="BMAU01021241">
    <property type="protein sequence ID" value="GFY03777.1"/>
    <property type="molecule type" value="Genomic_DNA"/>
</dbReference>
<evidence type="ECO:0000313" key="2">
    <source>
        <dbReference type="Proteomes" id="UP000887159"/>
    </source>
</evidence>
<name>A0A8X6S6I0_TRICX</name>
<keyword evidence="2" id="KW-1185">Reference proteome</keyword>
<dbReference type="Proteomes" id="UP000887159">
    <property type="component" value="Unassembled WGS sequence"/>
</dbReference>
<sequence length="70" mass="8019">MNANVTKIVPKLVANLVAKYDANLVQSPRSRQVPILPVTHFRPISRNHFDKYPATERKDVTHQKAIDLKE</sequence>
<proteinExistence type="predicted"/>
<dbReference type="AlphaFoldDB" id="A0A8X6S6I0"/>
<reference evidence="1" key="1">
    <citation type="submission" date="2020-08" db="EMBL/GenBank/DDBJ databases">
        <title>Multicomponent nature underlies the extraordinary mechanical properties of spider dragline silk.</title>
        <authorList>
            <person name="Kono N."/>
            <person name="Nakamura H."/>
            <person name="Mori M."/>
            <person name="Yoshida Y."/>
            <person name="Ohtoshi R."/>
            <person name="Malay A.D."/>
            <person name="Moran D.A.P."/>
            <person name="Tomita M."/>
            <person name="Numata K."/>
            <person name="Arakawa K."/>
        </authorList>
    </citation>
    <scope>NUCLEOTIDE SEQUENCE</scope>
</reference>
<gene>
    <name evidence="1" type="ORF">TNCV_4551141</name>
</gene>
<organism evidence="1 2">
    <name type="scientific">Trichonephila clavipes</name>
    <name type="common">Golden silk orbweaver</name>
    <name type="synonym">Nephila clavipes</name>
    <dbReference type="NCBI Taxonomy" id="2585209"/>
    <lineage>
        <taxon>Eukaryota</taxon>
        <taxon>Metazoa</taxon>
        <taxon>Ecdysozoa</taxon>
        <taxon>Arthropoda</taxon>
        <taxon>Chelicerata</taxon>
        <taxon>Arachnida</taxon>
        <taxon>Araneae</taxon>
        <taxon>Araneomorphae</taxon>
        <taxon>Entelegynae</taxon>
        <taxon>Araneoidea</taxon>
        <taxon>Nephilidae</taxon>
        <taxon>Trichonephila</taxon>
    </lineage>
</organism>
<evidence type="ECO:0000313" key="1">
    <source>
        <dbReference type="EMBL" id="GFY03777.1"/>
    </source>
</evidence>
<accession>A0A8X6S6I0</accession>
<comment type="caution">
    <text evidence="1">The sequence shown here is derived from an EMBL/GenBank/DDBJ whole genome shotgun (WGS) entry which is preliminary data.</text>
</comment>
<protein>
    <submittedName>
        <fullName evidence="1">Uncharacterized protein</fullName>
    </submittedName>
</protein>